<protein>
    <submittedName>
        <fullName evidence="1">Uncharacterized protein</fullName>
    </submittedName>
</protein>
<keyword evidence="2" id="KW-1185">Reference proteome</keyword>
<sequence length="147" mass="16555">MIFFKNNFQETSAFKNPENLHGLIEKMHKKGVMKSSTLVPSKCESFCYSHKPVYSGLESLNLSFGMENVVVGVANSFCAVSAASPLYNALQQQNMLKGYWRDLDNIIAANVSEIFRGSLPVTAKQMVNRLYLFVHEDSSCYIFKNLP</sequence>
<accession>A0A1E1LLH5</accession>
<dbReference type="Proteomes" id="UP000178912">
    <property type="component" value="Unassembled WGS sequence"/>
</dbReference>
<dbReference type="EMBL" id="FJUX01000139">
    <property type="protein sequence ID" value="CZT11324.1"/>
    <property type="molecule type" value="Genomic_DNA"/>
</dbReference>
<reference evidence="2" key="1">
    <citation type="submission" date="2016-03" db="EMBL/GenBank/DDBJ databases">
        <authorList>
            <person name="Guldener U."/>
        </authorList>
    </citation>
    <scope>NUCLEOTIDE SEQUENCE [LARGE SCALE GENOMIC DNA]</scope>
    <source>
        <strain evidence="2">04CH-RAC-A.6.1</strain>
    </source>
</reference>
<evidence type="ECO:0000313" key="2">
    <source>
        <dbReference type="Proteomes" id="UP000178912"/>
    </source>
</evidence>
<name>A0A1E1LLH5_9HELO</name>
<organism evidence="1 2">
    <name type="scientific">Rhynchosporium agropyri</name>
    <dbReference type="NCBI Taxonomy" id="914238"/>
    <lineage>
        <taxon>Eukaryota</taxon>
        <taxon>Fungi</taxon>
        <taxon>Dikarya</taxon>
        <taxon>Ascomycota</taxon>
        <taxon>Pezizomycotina</taxon>
        <taxon>Leotiomycetes</taxon>
        <taxon>Helotiales</taxon>
        <taxon>Ploettnerulaceae</taxon>
        <taxon>Rhynchosporium</taxon>
    </lineage>
</organism>
<dbReference type="AlphaFoldDB" id="A0A1E1LLH5"/>
<proteinExistence type="predicted"/>
<gene>
    <name evidence="1" type="ORF">RAG0_15496</name>
</gene>
<dbReference type="OrthoDB" id="3563007at2759"/>
<evidence type="ECO:0000313" key="1">
    <source>
        <dbReference type="EMBL" id="CZT11324.1"/>
    </source>
</evidence>